<feature type="domain" description="Haemolysin activator HlyB C-terminal" evidence="6">
    <location>
        <begin position="234"/>
        <end position="522"/>
    </location>
</feature>
<keyword evidence="2" id="KW-0812">Transmembrane</keyword>
<organism evidence="8 9">
    <name type="scientific">Aquabacterium lacunae</name>
    <dbReference type="NCBI Taxonomy" id="2528630"/>
    <lineage>
        <taxon>Bacteria</taxon>
        <taxon>Pseudomonadati</taxon>
        <taxon>Pseudomonadota</taxon>
        <taxon>Betaproteobacteria</taxon>
        <taxon>Burkholderiales</taxon>
        <taxon>Aquabacterium</taxon>
    </lineage>
</organism>
<evidence type="ECO:0000259" key="7">
    <source>
        <dbReference type="Pfam" id="PF08479"/>
    </source>
</evidence>
<keyword evidence="9" id="KW-1185">Reference proteome</keyword>
<dbReference type="PROSITE" id="PS51257">
    <property type="entry name" value="PROKAR_LIPOPROTEIN"/>
    <property type="match status" value="1"/>
</dbReference>
<dbReference type="InterPro" id="IPR013686">
    <property type="entry name" value="Polypept-transport_assoc_ShlB"/>
</dbReference>
<dbReference type="InterPro" id="IPR051544">
    <property type="entry name" value="TPS_OM_transporter"/>
</dbReference>
<dbReference type="Pfam" id="PF08479">
    <property type="entry name" value="POTRA_2"/>
    <property type="match status" value="1"/>
</dbReference>
<dbReference type="GO" id="GO:0008320">
    <property type="term" value="F:protein transmembrane transporter activity"/>
    <property type="evidence" value="ECO:0007669"/>
    <property type="project" value="TreeGrafter"/>
</dbReference>
<proteinExistence type="predicted"/>
<dbReference type="EMBL" id="SIXI01000005">
    <property type="protein sequence ID" value="TBO29278.1"/>
    <property type="molecule type" value="Genomic_DNA"/>
</dbReference>
<evidence type="ECO:0000256" key="5">
    <source>
        <dbReference type="SAM" id="SignalP"/>
    </source>
</evidence>
<gene>
    <name evidence="8" type="ORF">EYS42_12775</name>
</gene>
<evidence type="ECO:0000256" key="2">
    <source>
        <dbReference type="ARBA" id="ARBA00022692"/>
    </source>
</evidence>
<dbReference type="Gene3D" id="2.40.160.50">
    <property type="entry name" value="membrane protein fhac: a member of the omp85/tpsb transporter family"/>
    <property type="match status" value="1"/>
</dbReference>
<dbReference type="OrthoDB" id="572300at2"/>
<feature type="compositionally biased region" description="Low complexity" evidence="4">
    <location>
        <begin position="40"/>
        <end position="54"/>
    </location>
</feature>
<keyword evidence="3" id="KW-0998">Cell outer membrane</keyword>
<dbReference type="Gene3D" id="3.10.20.310">
    <property type="entry name" value="membrane protein fhac"/>
    <property type="match status" value="1"/>
</dbReference>
<dbReference type="AlphaFoldDB" id="A0A4V2JFG1"/>
<keyword evidence="5" id="KW-0732">Signal</keyword>
<feature type="chain" id="PRO_5020319776" evidence="5">
    <location>
        <begin position="40"/>
        <end position="561"/>
    </location>
</feature>
<feature type="signal peptide" evidence="5">
    <location>
        <begin position="1"/>
        <end position="39"/>
    </location>
</feature>
<evidence type="ECO:0000256" key="3">
    <source>
        <dbReference type="ARBA" id="ARBA00023237"/>
    </source>
</evidence>
<evidence type="ECO:0000259" key="6">
    <source>
        <dbReference type="Pfam" id="PF03865"/>
    </source>
</evidence>
<feature type="domain" description="Polypeptide-transport-associated ShlB-type" evidence="7">
    <location>
        <begin position="98"/>
        <end position="173"/>
    </location>
</feature>
<evidence type="ECO:0000313" key="9">
    <source>
        <dbReference type="Proteomes" id="UP000292120"/>
    </source>
</evidence>
<evidence type="ECO:0000256" key="4">
    <source>
        <dbReference type="SAM" id="MobiDB-lite"/>
    </source>
</evidence>
<feature type="region of interest" description="Disordered" evidence="4">
    <location>
        <begin position="40"/>
        <end position="90"/>
    </location>
</feature>
<protein>
    <submittedName>
        <fullName evidence="8">ShlB/FhaC/HecB family hemolysin secretion/activation protein</fullName>
    </submittedName>
</protein>
<dbReference type="GO" id="GO:0098046">
    <property type="term" value="C:type V protein secretion system complex"/>
    <property type="evidence" value="ECO:0007669"/>
    <property type="project" value="TreeGrafter"/>
</dbReference>
<dbReference type="GO" id="GO:0046819">
    <property type="term" value="P:protein secretion by the type V secretion system"/>
    <property type="evidence" value="ECO:0007669"/>
    <property type="project" value="TreeGrafter"/>
</dbReference>
<dbReference type="PANTHER" id="PTHR34597:SF1">
    <property type="entry name" value="HEME_HEMOPEXIN TRANSPORTER PROTEIN HUXB"/>
    <property type="match status" value="1"/>
</dbReference>
<keyword evidence="1" id="KW-1134">Transmembrane beta strand</keyword>
<evidence type="ECO:0000313" key="8">
    <source>
        <dbReference type="EMBL" id="TBO29278.1"/>
    </source>
</evidence>
<sequence length="561" mass="60275">MNFSVRQGLAKGASPSMHRTRQLAWVCSALMGCSSLSMAQVPTQPSVSPSSDPSLILRQGNQPPREPVAPSTSEPARPTLTPPPKAPTGEAAPKVVRFVLNRIELTPSRLLPEATLAQAWAGQVGQEVTIQDIRAIVARINQIYWDAGHYAALASLPAQKIADGVLKINLVEGTVEKVKVESEDPRVVSLADDVLGLAAGELFVGPAVQSRLARFNRGSDTRFFAALLPGSQPGTTEVVAQVELAPKYDLAVALHNEATDSLGRNQLDVSGYVRRLLSPADRLGAIVQNTEGSLNALVLYSVPVHWSGLRFGASASSGSTSTTDSGLGQLKVEGRSNVLGLSLTQPLPAWRNWEVDLSLNAQRIQSNTKVDGVSLGDARTSLYSLGVQSVYRSPGHLVSVYTAINSGTYEPPFRESRRLSTFNSNGSWAWVLNDQWWLNTRAGLQLTSDTDVPATVKFSLGNPTDVRGYPASVVFGDRGLFVSLEAHRRFANNLDVFGFLDNGTTTTAGVPRQNLSSLGLGLTKAWGRQWSLSGSLAHPLKDTVPGQSSLRALVRLTWQFE</sequence>
<dbReference type="Pfam" id="PF03865">
    <property type="entry name" value="ShlB"/>
    <property type="match status" value="1"/>
</dbReference>
<dbReference type="PANTHER" id="PTHR34597">
    <property type="entry name" value="SLR1661 PROTEIN"/>
    <property type="match status" value="1"/>
</dbReference>
<accession>A0A4V2JFG1</accession>
<dbReference type="InterPro" id="IPR005565">
    <property type="entry name" value="Hemolysn_activator_HlyB_C"/>
</dbReference>
<evidence type="ECO:0000256" key="1">
    <source>
        <dbReference type="ARBA" id="ARBA00022452"/>
    </source>
</evidence>
<name>A0A4V2JFG1_9BURK</name>
<comment type="caution">
    <text evidence="8">The sequence shown here is derived from an EMBL/GenBank/DDBJ whole genome shotgun (WGS) entry which is preliminary data.</text>
</comment>
<reference evidence="8 9" key="1">
    <citation type="submission" date="2019-02" db="EMBL/GenBank/DDBJ databases">
        <title>Aquabacterium sp. strain KMB7.</title>
        <authorList>
            <person name="Chen W.-M."/>
        </authorList>
    </citation>
    <scope>NUCLEOTIDE SEQUENCE [LARGE SCALE GENOMIC DNA]</scope>
    <source>
        <strain evidence="8 9">KMB7</strain>
    </source>
</reference>
<keyword evidence="1" id="KW-0472">Membrane</keyword>
<dbReference type="Proteomes" id="UP000292120">
    <property type="component" value="Unassembled WGS sequence"/>
</dbReference>